<sequence length="250" mass="25132">MVRTLLVRGMLCGILAAVVAFAVAWLIGEPPLERAIGFEAHAEHGAAAAAAAGAPGAAAEPAEVFSRTVQSTVGLMTGLVVLGAAVGGLFGLAFALAQGRLGAAGPRAAAAWLAVAGFVVLVLVPQLKYPAAPPAVGSAETIGPRTALYFILLGMSVLVAVAALGLGRRLVARIGAWNAALAGLGAYMAAMALVMHALPSLGEVPEAFPAAVLWDFRVASLATQAALWAALGLAFGALTERSAARRPIER</sequence>
<evidence type="ECO:0000256" key="1">
    <source>
        <dbReference type="SAM" id="Phobius"/>
    </source>
</evidence>
<feature type="transmembrane region" description="Helical" evidence="1">
    <location>
        <begin position="218"/>
        <end position="238"/>
    </location>
</feature>
<feature type="transmembrane region" description="Helical" evidence="1">
    <location>
        <begin position="73"/>
        <end position="97"/>
    </location>
</feature>
<proteinExistence type="predicted"/>
<dbReference type="InterPro" id="IPR012666">
    <property type="entry name" value="CbtA_put"/>
</dbReference>
<gene>
    <name evidence="2" type="ORF">PQJ73_09290</name>
</gene>
<evidence type="ECO:0000313" key="3">
    <source>
        <dbReference type="Proteomes" id="UP001165652"/>
    </source>
</evidence>
<name>A0ABT5J8F2_RHOTP</name>
<feature type="transmembrane region" description="Helical" evidence="1">
    <location>
        <begin position="147"/>
        <end position="167"/>
    </location>
</feature>
<accession>A0ABT5J8F2</accession>
<dbReference type="EMBL" id="JAQQLI010000011">
    <property type="protein sequence ID" value="MDC7785873.1"/>
    <property type="molecule type" value="Genomic_DNA"/>
</dbReference>
<evidence type="ECO:0000313" key="2">
    <source>
        <dbReference type="EMBL" id="MDC7785873.1"/>
    </source>
</evidence>
<organism evidence="2 3">
    <name type="scientific">Rhodoplanes tepidamans</name>
    <name type="common">Rhodoplanes cryptolactis</name>
    <dbReference type="NCBI Taxonomy" id="200616"/>
    <lineage>
        <taxon>Bacteria</taxon>
        <taxon>Pseudomonadati</taxon>
        <taxon>Pseudomonadota</taxon>
        <taxon>Alphaproteobacteria</taxon>
        <taxon>Hyphomicrobiales</taxon>
        <taxon>Nitrobacteraceae</taxon>
        <taxon>Rhodoplanes</taxon>
    </lineage>
</organism>
<dbReference type="RefSeq" id="WP_272776719.1">
    <property type="nucleotide sequence ID" value="NZ_JAQQLI010000011.1"/>
</dbReference>
<protein>
    <submittedName>
        <fullName evidence="2">CbtA family protein</fullName>
    </submittedName>
</protein>
<dbReference type="Pfam" id="PF09490">
    <property type="entry name" value="CbtA"/>
    <property type="match status" value="1"/>
</dbReference>
<reference evidence="2" key="2">
    <citation type="submission" date="2023-02" db="EMBL/GenBank/DDBJ databases">
        <authorList>
            <person name="Rayyan A."/>
            <person name="Meyer T."/>
            <person name="Kyndt J.A."/>
        </authorList>
    </citation>
    <scope>NUCLEOTIDE SEQUENCE</scope>
    <source>
        <strain evidence="2">DSM 9987</strain>
    </source>
</reference>
<comment type="caution">
    <text evidence="2">The sequence shown here is derived from an EMBL/GenBank/DDBJ whole genome shotgun (WGS) entry which is preliminary data.</text>
</comment>
<feature type="transmembrane region" description="Helical" evidence="1">
    <location>
        <begin position="179"/>
        <end position="198"/>
    </location>
</feature>
<dbReference type="Proteomes" id="UP001165652">
    <property type="component" value="Unassembled WGS sequence"/>
</dbReference>
<keyword evidence="1" id="KW-0812">Transmembrane</keyword>
<reference evidence="2" key="1">
    <citation type="journal article" date="2023" name="Microbiol Resour">
        <title>Genome Sequences of Rhodoplanes serenus and Two Thermotolerant Strains, Rhodoplanes tepidamans and 'Rhodoplanes cryptolactis,' Further Refine the Genus.</title>
        <authorList>
            <person name="Rayyan A.A."/>
            <person name="Kyndt J.A."/>
        </authorList>
    </citation>
    <scope>NUCLEOTIDE SEQUENCE</scope>
    <source>
        <strain evidence="2">DSM 9987</strain>
    </source>
</reference>
<keyword evidence="3" id="KW-1185">Reference proteome</keyword>
<keyword evidence="1" id="KW-0472">Membrane</keyword>
<feature type="transmembrane region" description="Helical" evidence="1">
    <location>
        <begin position="109"/>
        <end position="127"/>
    </location>
</feature>
<keyword evidence="1" id="KW-1133">Transmembrane helix</keyword>
<feature type="transmembrane region" description="Helical" evidence="1">
    <location>
        <begin position="5"/>
        <end position="27"/>
    </location>
</feature>